<dbReference type="STRING" id="866771.HMPREF9296_2618"/>
<proteinExistence type="predicted"/>
<evidence type="ECO:0000313" key="2">
    <source>
        <dbReference type="Proteomes" id="UP000003610"/>
    </source>
</evidence>
<accession>E1KP80</accession>
<organism evidence="1 2">
    <name type="scientific">Prevotella disiens FB035-09AN</name>
    <dbReference type="NCBI Taxonomy" id="866771"/>
    <lineage>
        <taxon>Bacteria</taxon>
        <taxon>Pseudomonadati</taxon>
        <taxon>Bacteroidota</taxon>
        <taxon>Bacteroidia</taxon>
        <taxon>Bacteroidales</taxon>
        <taxon>Prevotellaceae</taxon>
        <taxon>Prevotella</taxon>
    </lineage>
</organism>
<sequence>MIFKWIGRLNNLTHIPIIVGIRNVINHALTAYALARG</sequence>
<evidence type="ECO:0000313" key="1">
    <source>
        <dbReference type="EMBL" id="EFL46745.1"/>
    </source>
</evidence>
<protein>
    <submittedName>
        <fullName evidence="1">Uncharacterized protein</fullName>
    </submittedName>
</protein>
<name>E1KP80_9BACT</name>
<dbReference type="Proteomes" id="UP000003610">
    <property type="component" value="Unassembled WGS sequence"/>
</dbReference>
<comment type="caution">
    <text evidence="1">The sequence shown here is derived from an EMBL/GenBank/DDBJ whole genome shotgun (WGS) entry which is preliminary data.</text>
</comment>
<reference evidence="1 2" key="1">
    <citation type="submission" date="2010-08" db="EMBL/GenBank/DDBJ databases">
        <authorList>
            <person name="Durkin A.S."/>
            <person name="Madupu R."/>
            <person name="Torralba M."/>
            <person name="Gillis M."/>
            <person name="Methe B."/>
            <person name="Sutton G."/>
            <person name="Nelson K.E."/>
        </authorList>
    </citation>
    <scope>NUCLEOTIDE SEQUENCE [LARGE SCALE GENOMIC DNA]</scope>
    <source>
        <strain evidence="1 2">FB035-09AN</strain>
    </source>
</reference>
<gene>
    <name evidence="1" type="ORF">HMPREF9296_2618</name>
</gene>
<dbReference type="AlphaFoldDB" id="E1KP80"/>
<dbReference type="EMBL" id="AEDO01000013">
    <property type="protein sequence ID" value="EFL46745.1"/>
    <property type="molecule type" value="Genomic_DNA"/>
</dbReference>